<gene>
    <name evidence="2" type="ORF">BPOR_1182g00030</name>
</gene>
<reference evidence="2 3" key="1">
    <citation type="submission" date="2017-12" db="EMBL/GenBank/DDBJ databases">
        <title>Comparative genomics of Botrytis spp.</title>
        <authorList>
            <person name="Valero-Jimenez C.A."/>
            <person name="Tapia P."/>
            <person name="Veloso J."/>
            <person name="Silva-Moreno E."/>
            <person name="Staats M."/>
            <person name="Valdes J.H."/>
            <person name="Van Kan J.A.L."/>
        </authorList>
    </citation>
    <scope>NUCLEOTIDE SEQUENCE [LARGE SCALE GENOMIC DNA]</scope>
    <source>
        <strain evidence="2 3">MUCL3349</strain>
    </source>
</reference>
<dbReference type="Proteomes" id="UP000297280">
    <property type="component" value="Unassembled WGS sequence"/>
</dbReference>
<evidence type="ECO:0000256" key="1">
    <source>
        <dbReference type="SAM" id="MobiDB-lite"/>
    </source>
</evidence>
<evidence type="ECO:0000313" key="2">
    <source>
        <dbReference type="EMBL" id="TGO81374.1"/>
    </source>
</evidence>
<feature type="region of interest" description="Disordered" evidence="1">
    <location>
        <begin position="62"/>
        <end position="95"/>
    </location>
</feature>
<sequence length="95" mass="10268">MKGSIAVRSRTGIKVCHERTTVIKRKSVSTNDQIALRALAIKLMISFVRVEAEKAGSIMIKRKNGLPENANSGSTTRTASARVKLLSTSPKTGEN</sequence>
<protein>
    <submittedName>
        <fullName evidence="2">Uncharacterized protein</fullName>
    </submittedName>
</protein>
<proteinExistence type="predicted"/>
<name>A0A4Z1K7C5_9HELO</name>
<comment type="caution">
    <text evidence="2">The sequence shown here is derived from an EMBL/GenBank/DDBJ whole genome shotgun (WGS) entry which is preliminary data.</text>
</comment>
<evidence type="ECO:0000313" key="3">
    <source>
        <dbReference type="Proteomes" id="UP000297280"/>
    </source>
</evidence>
<dbReference type="EMBL" id="PQXO01001175">
    <property type="protein sequence ID" value="TGO81374.1"/>
    <property type="molecule type" value="Genomic_DNA"/>
</dbReference>
<dbReference type="AlphaFoldDB" id="A0A4Z1K7C5"/>
<feature type="compositionally biased region" description="Polar residues" evidence="1">
    <location>
        <begin position="86"/>
        <end position="95"/>
    </location>
</feature>
<organism evidence="2 3">
    <name type="scientific">Botrytis porri</name>
    <dbReference type="NCBI Taxonomy" id="87229"/>
    <lineage>
        <taxon>Eukaryota</taxon>
        <taxon>Fungi</taxon>
        <taxon>Dikarya</taxon>
        <taxon>Ascomycota</taxon>
        <taxon>Pezizomycotina</taxon>
        <taxon>Leotiomycetes</taxon>
        <taxon>Helotiales</taxon>
        <taxon>Sclerotiniaceae</taxon>
        <taxon>Botrytis</taxon>
    </lineage>
</organism>
<accession>A0A4Z1K7C5</accession>
<keyword evidence="3" id="KW-1185">Reference proteome</keyword>
<feature type="compositionally biased region" description="Polar residues" evidence="1">
    <location>
        <begin position="69"/>
        <end position="79"/>
    </location>
</feature>